<dbReference type="PANTHER" id="PTHR11669">
    <property type="entry name" value="REPLICATION FACTOR C / DNA POLYMERASE III GAMMA-TAU SUBUNIT"/>
    <property type="match status" value="1"/>
</dbReference>
<dbReference type="Gene3D" id="3.40.50.300">
    <property type="entry name" value="P-loop containing nucleotide triphosphate hydrolases"/>
    <property type="match status" value="1"/>
</dbReference>
<comment type="caution">
    <text evidence="1">The sequence shown here is derived from an EMBL/GenBank/DDBJ whole genome shotgun (WGS) entry which is preliminary data.</text>
</comment>
<evidence type="ECO:0000313" key="2">
    <source>
        <dbReference type="Proteomes" id="UP000249645"/>
    </source>
</evidence>
<reference evidence="1 2" key="1">
    <citation type="submission" date="2017-11" db="EMBL/GenBank/DDBJ databases">
        <title>Infants hospitalized years apart are colonized by the same room-sourced microbial strains.</title>
        <authorList>
            <person name="Brooks B."/>
            <person name="Olm M.R."/>
            <person name="Firek B.A."/>
            <person name="Baker R."/>
            <person name="Thomas B.C."/>
            <person name="Morowitz M.J."/>
            <person name="Banfield J.F."/>
        </authorList>
    </citation>
    <scope>NUCLEOTIDE SEQUENCE [LARGE SCALE GENOMIC DNA]</scope>
    <source>
        <strain evidence="1">S2_009_000_R2_76</strain>
    </source>
</reference>
<dbReference type="SUPFAM" id="SSF52540">
    <property type="entry name" value="P-loop containing nucleoside triphosphate hydrolases"/>
    <property type="match status" value="1"/>
</dbReference>
<dbReference type="AlphaFoldDB" id="A0A2W5H3G2"/>
<sequence length="396" mass="44894">MRFSEVVGLQHVKEQLVDLVQHNRLSHALLFLGRDGSGALPLALSFAQYIICEKVQKSKAEAGPSLFGEAEEIPVRMDACGECSACLKASKYAHPDIHYSYPVVSKKSGDKPISADYIVEWREFLEHNPYGNAYEWLQYIGAENRQGNITAEECNNIIHKLSLKSFESEYKVLIMWMPEYLNKEGNKLLKLIEEPPANTLFILVAENVDAILPTILSRCQLVKIPRPESSDIESALKAKGIEEQKAVLAAGVSDGNFREALSLAREEGSNDWQALLRDWLNAIFKGPIAQLKWIEYISKEQGRESQKQFLYYFSHLLEQSIRLRILGEAFTIADSEKDFAERLNKMIDIPQQEAIGQELDKAAYYIERNANPKMLFHALTIKLLHIIKDKALILAN</sequence>
<evidence type="ECO:0000313" key="1">
    <source>
        <dbReference type="EMBL" id="PZP50182.1"/>
    </source>
</evidence>
<gene>
    <name evidence="1" type="ORF">DI598_06195</name>
</gene>
<protein>
    <recommendedName>
        <fullName evidence="3">DNA polymerase III subunit delta</fullName>
    </recommendedName>
</protein>
<evidence type="ECO:0008006" key="3">
    <source>
        <dbReference type="Google" id="ProtNLM"/>
    </source>
</evidence>
<dbReference type="InterPro" id="IPR050238">
    <property type="entry name" value="DNA_Rep/Repair_Clamp_Loader"/>
</dbReference>
<name>A0A2W5H3G2_9SPHI</name>
<dbReference type="EMBL" id="QFOI01000078">
    <property type="protein sequence ID" value="PZP50182.1"/>
    <property type="molecule type" value="Genomic_DNA"/>
</dbReference>
<proteinExistence type="predicted"/>
<dbReference type="PANTHER" id="PTHR11669:SF8">
    <property type="entry name" value="DNA POLYMERASE III SUBUNIT DELTA"/>
    <property type="match status" value="1"/>
</dbReference>
<dbReference type="Proteomes" id="UP000249645">
    <property type="component" value="Unassembled WGS sequence"/>
</dbReference>
<accession>A0A2W5H3G2</accession>
<dbReference type="Pfam" id="PF13177">
    <property type="entry name" value="DNA_pol3_delta2"/>
    <property type="match status" value="1"/>
</dbReference>
<organism evidence="1 2">
    <name type="scientific">Pseudopedobacter saltans</name>
    <dbReference type="NCBI Taxonomy" id="151895"/>
    <lineage>
        <taxon>Bacteria</taxon>
        <taxon>Pseudomonadati</taxon>
        <taxon>Bacteroidota</taxon>
        <taxon>Sphingobacteriia</taxon>
        <taxon>Sphingobacteriales</taxon>
        <taxon>Sphingobacteriaceae</taxon>
        <taxon>Pseudopedobacter</taxon>
    </lineage>
</organism>
<dbReference type="GO" id="GO:0006261">
    <property type="term" value="P:DNA-templated DNA replication"/>
    <property type="evidence" value="ECO:0007669"/>
    <property type="project" value="TreeGrafter"/>
</dbReference>
<dbReference type="InterPro" id="IPR027417">
    <property type="entry name" value="P-loop_NTPase"/>
</dbReference>